<dbReference type="PANTHER" id="PTHR31561">
    <property type="entry name" value="3-KETOACYL-COA SYNTHASE"/>
    <property type="match status" value="1"/>
</dbReference>
<keyword evidence="5" id="KW-1185">Reference proteome</keyword>
<evidence type="ECO:0000256" key="1">
    <source>
        <dbReference type="ARBA" id="ARBA00005194"/>
    </source>
</evidence>
<protein>
    <submittedName>
        <fullName evidence="4">3-ketoacyl-CoA synthase 4</fullName>
    </submittedName>
</protein>
<proteinExistence type="predicted"/>
<comment type="pathway">
    <text evidence="1">Lipid metabolism; fatty acid biosynthesis.</text>
</comment>
<dbReference type="EMBL" id="JBFOLK010000008">
    <property type="protein sequence ID" value="KAL2490456.1"/>
    <property type="molecule type" value="Genomic_DNA"/>
</dbReference>
<dbReference type="Gene3D" id="3.40.47.10">
    <property type="match status" value="1"/>
</dbReference>
<name>A0ABD1RQL2_9LAMI</name>
<gene>
    <name evidence="4" type="ORF">Adt_26084</name>
</gene>
<dbReference type="Proteomes" id="UP001604336">
    <property type="component" value="Unassembled WGS sequence"/>
</dbReference>
<comment type="caution">
    <text evidence="4">The sequence shown here is derived from an EMBL/GenBank/DDBJ whole genome shotgun (WGS) entry which is preliminary data.</text>
</comment>
<keyword evidence="2" id="KW-0808">Transferase</keyword>
<accession>A0ABD1RQL2</accession>
<evidence type="ECO:0000256" key="2">
    <source>
        <dbReference type="ARBA" id="ARBA00022679"/>
    </source>
</evidence>
<evidence type="ECO:0000313" key="4">
    <source>
        <dbReference type="EMBL" id="KAL2490456.1"/>
    </source>
</evidence>
<evidence type="ECO:0000313" key="5">
    <source>
        <dbReference type="Proteomes" id="UP001604336"/>
    </source>
</evidence>
<dbReference type="GO" id="GO:0016740">
    <property type="term" value="F:transferase activity"/>
    <property type="evidence" value="ECO:0007669"/>
    <property type="project" value="UniProtKB-KW"/>
</dbReference>
<organism evidence="4 5">
    <name type="scientific">Abeliophyllum distichum</name>
    <dbReference type="NCBI Taxonomy" id="126358"/>
    <lineage>
        <taxon>Eukaryota</taxon>
        <taxon>Viridiplantae</taxon>
        <taxon>Streptophyta</taxon>
        <taxon>Embryophyta</taxon>
        <taxon>Tracheophyta</taxon>
        <taxon>Spermatophyta</taxon>
        <taxon>Magnoliopsida</taxon>
        <taxon>eudicotyledons</taxon>
        <taxon>Gunneridae</taxon>
        <taxon>Pentapetalae</taxon>
        <taxon>asterids</taxon>
        <taxon>lamiids</taxon>
        <taxon>Lamiales</taxon>
        <taxon>Oleaceae</taxon>
        <taxon>Forsythieae</taxon>
        <taxon>Abeliophyllum</taxon>
    </lineage>
</organism>
<dbReference type="Pfam" id="PF08541">
    <property type="entry name" value="ACP_syn_III_C"/>
    <property type="match status" value="1"/>
</dbReference>
<sequence length="148" mass="16800">MEPYVPDFRMTFKHFCIHAGGKAVIESIKDKLKLTERDIEASKMTLYRSGNTSSSSTWYSLAYLEAKGRIEKGDKVWQLALGSGFKCNSAVWKCISELKKMNSMPGQTKFISIQLKSQKYWNINAFSVSIFISSKKLSINKLKITTLP</sequence>
<dbReference type="InterPro" id="IPR013747">
    <property type="entry name" value="ACP_syn_III_C"/>
</dbReference>
<dbReference type="AlphaFoldDB" id="A0ABD1RQL2"/>
<dbReference type="InterPro" id="IPR012392">
    <property type="entry name" value="3-ktacl-CoA_syn"/>
</dbReference>
<feature type="domain" description="Beta-ketoacyl-[acyl-carrier-protein] synthase III C-terminal" evidence="3">
    <location>
        <begin position="13"/>
        <end position="93"/>
    </location>
</feature>
<evidence type="ECO:0000259" key="3">
    <source>
        <dbReference type="Pfam" id="PF08541"/>
    </source>
</evidence>
<dbReference type="InterPro" id="IPR016039">
    <property type="entry name" value="Thiolase-like"/>
</dbReference>
<reference evidence="5" key="1">
    <citation type="submission" date="2024-07" db="EMBL/GenBank/DDBJ databases">
        <title>Two chromosome-level genome assemblies of Korean endemic species Abeliophyllum distichum and Forsythia ovata (Oleaceae).</title>
        <authorList>
            <person name="Jang H."/>
        </authorList>
    </citation>
    <scope>NUCLEOTIDE SEQUENCE [LARGE SCALE GENOMIC DNA]</scope>
</reference>
<dbReference type="SUPFAM" id="SSF53901">
    <property type="entry name" value="Thiolase-like"/>
    <property type="match status" value="1"/>
</dbReference>